<protein>
    <submittedName>
        <fullName evidence="2">Uncharacterized protein</fullName>
    </submittedName>
</protein>
<proteinExistence type="predicted"/>
<evidence type="ECO:0000313" key="2">
    <source>
        <dbReference type="EMBL" id="CAI4214599.1"/>
    </source>
</evidence>
<dbReference type="OrthoDB" id="27237at2759"/>
<reference evidence="2" key="1">
    <citation type="submission" date="2022-11" db="EMBL/GenBank/DDBJ databases">
        <authorList>
            <person name="Scott C."/>
            <person name="Bruce N."/>
        </authorList>
    </citation>
    <scope>NUCLEOTIDE SEQUENCE</scope>
</reference>
<sequence>MKLTCGFEMLLKKANTINNRFVREAAILLEDIDEDGPAFLPTDETIRTWPGVDRDDDDRWMDIDFQELDNELNGLHRNSAETSNKQGFNDPNGAELDSDQSADDPDDDHSTASDDHDEDGRAAEGEEADFDVALDESRFAFLLKEFLDVDQKTEGRQSPQPGHDIPGTQNAEVMGVRQLMESMEAELKKHGALALDTTSQSLATLKDDKRGDGESRRRMSELDFELIRISIAKFRKPRETLPEAISVLSVEGICQQRISKHAATPV</sequence>
<dbReference type="EMBL" id="CALLCH030000012">
    <property type="protein sequence ID" value="CAI4214599.1"/>
    <property type="molecule type" value="Genomic_DNA"/>
</dbReference>
<evidence type="ECO:0000313" key="3">
    <source>
        <dbReference type="Proteomes" id="UP000838763"/>
    </source>
</evidence>
<feature type="compositionally biased region" description="Basic and acidic residues" evidence="1">
    <location>
        <begin position="108"/>
        <end position="124"/>
    </location>
</feature>
<dbReference type="Proteomes" id="UP000838763">
    <property type="component" value="Unassembled WGS sequence"/>
</dbReference>
<comment type="caution">
    <text evidence="2">The sequence shown here is derived from an EMBL/GenBank/DDBJ whole genome shotgun (WGS) entry which is preliminary data.</text>
</comment>
<accession>A0A9P1MBD2</accession>
<feature type="compositionally biased region" description="Polar residues" evidence="1">
    <location>
        <begin position="80"/>
        <end position="89"/>
    </location>
</feature>
<dbReference type="AlphaFoldDB" id="A0A9P1MBD2"/>
<evidence type="ECO:0000256" key="1">
    <source>
        <dbReference type="SAM" id="MobiDB-lite"/>
    </source>
</evidence>
<organism evidence="2 3">
    <name type="scientific">Parascedosporium putredinis</name>
    <dbReference type="NCBI Taxonomy" id="1442378"/>
    <lineage>
        <taxon>Eukaryota</taxon>
        <taxon>Fungi</taxon>
        <taxon>Dikarya</taxon>
        <taxon>Ascomycota</taxon>
        <taxon>Pezizomycotina</taxon>
        <taxon>Sordariomycetes</taxon>
        <taxon>Hypocreomycetidae</taxon>
        <taxon>Microascales</taxon>
        <taxon>Microascaceae</taxon>
        <taxon>Parascedosporium</taxon>
    </lineage>
</organism>
<feature type="region of interest" description="Disordered" evidence="1">
    <location>
        <begin position="78"/>
        <end position="130"/>
    </location>
</feature>
<name>A0A9P1MBD2_9PEZI</name>
<feature type="compositionally biased region" description="Acidic residues" evidence="1">
    <location>
        <begin position="96"/>
        <end position="107"/>
    </location>
</feature>
<keyword evidence="3" id="KW-1185">Reference proteome</keyword>
<gene>
    <name evidence="2" type="ORF">PPNO1_LOCUS4328</name>
</gene>